<evidence type="ECO:0000259" key="2">
    <source>
        <dbReference type="PROSITE" id="PS51782"/>
    </source>
</evidence>
<dbReference type="Proteomes" id="UP000034175">
    <property type="component" value="Unassembled WGS sequence"/>
</dbReference>
<dbReference type="CDD" id="cd12797">
    <property type="entry name" value="M23_peptidase"/>
    <property type="match status" value="1"/>
</dbReference>
<dbReference type="InterPro" id="IPR036779">
    <property type="entry name" value="LysM_dom_sf"/>
</dbReference>
<sequence>MSVIKTLFYARVVIALVVIGMPSSASAGIFSFVTDMFASKPEEQMASVITSQNIPLLQAALNPDPNYAKGGGDITIVGDTALLPETGPSGTMVDIEENHSDQISLYVVRDGDTLSEIAKMFRVSVNTIIWANDVSPKTIRPGEQLIILPISGIQHTVKKGDTLKAVATKYKVDVREITQFNNLQADSLLAVGDTIIIPDGEVALAKAVSPTSSTAKLRGVGGPNYDGYYTRPVLAARKTQGLHGYNGIDLASYVGAPILAAAGGEVIIAKDSGWNGGYGNYIVITHNNGTQTLYGHLQSLIVYSGKYVVRGEVIGYMGSTGRSTGSHLHFEIRGAKNPF</sequence>
<dbReference type="PROSITE" id="PS51782">
    <property type="entry name" value="LYSM"/>
    <property type="match status" value="2"/>
</dbReference>
<dbReference type="InterPro" id="IPR050570">
    <property type="entry name" value="Cell_wall_metabolism_enzyme"/>
</dbReference>
<dbReference type="Pfam" id="PF01476">
    <property type="entry name" value="LysM"/>
    <property type="match status" value="2"/>
</dbReference>
<dbReference type="InterPro" id="IPR011055">
    <property type="entry name" value="Dup_hybrid_motif"/>
</dbReference>
<keyword evidence="1" id="KW-0732">Signal</keyword>
<feature type="signal peptide" evidence="1">
    <location>
        <begin position="1"/>
        <end position="27"/>
    </location>
</feature>
<evidence type="ECO:0000313" key="3">
    <source>
        <dbReference type="EMBL" id="KKU26557.1"/>
    </source>
</evidence>
<dbReference type="AlphaFoldDB" id="A0A0G1P1Q8"/>
<dbReference type="Gene3D" id="2.70.70.10">
    <property type="entry name" value="Glucose Permease (Domain IIA)"/>
    <property type="match status" value="1"/>
</dbReference>
<feature type="domain" description="LysM" evidence="2">
    <location>
        <begin position="104"/>
        <end position="147"/>
    </location>
</feature>
<dbReference type="EMBL" id="LCMA01000008">
    <property type="protein sequence ID" value="KKU26557.1"/>
    <property type="molecule type" value="Genomic_DNA"/>
</dbReference>
<dbReference type="SMART" id="SM00257">
    <property type="entry name" value="LysM"/>
    <property type="match status" value="2"/>
</dbReference>
<name>A0A0G1P1Q8_9BACT</name>
<evidence type="ECO:0000256" key="1">
    <source>
        <dbReference type="SAM" id="SignalP"/>
    </source>
</evidence>
<dbReference type="GO" id="GO:0004222">
    <property type="term" value="F:metalloendopeptidase activity"/>
    <property type="evidence" value="ECO:0007669"/>
    <property type="project" value="TreeGrafter"/>
</dbReference>
<dbReference type="PANTHER" id="PTHR21666:SF270">
    <property type="entry name" value="MUREIN HYDROLASE ACTIVATOR ENVC"/>
    <property type="match status" value="1"/>
</dbReference>
<dbReference type="InterPro" id="IPR018392">
    <property type="entry name" value="LysM"/>
</dbReference>
<dbReference type="Gene3D" id="3.10.350.10">
    <property type="entry name" value="LysM domain"/>
    <property type="match status" value="2"/>
</dbReference>
<dbReference type="SUPFAM" id="SSF54106">
    <property type="entry name" value="LysM domain"/>
    <property type="match status" value="1"/>
</dbReference>
<dbReference type="InterPro" id="IPR016047">
    <property type="entry name" value="M23ase_b-sheet_dom"/>
</dbReference>
<dbReference type="CDD" id="cd00118">
    <property type="entry name" value="LysM"/>
    <property type="match status" value="2"/>
</dbReference>
<feature type="chain" id="PRO_5002538954" evidence="1">
    <location>
        <begin position="28"/>
        <end position="339"/>
    </location>
</feature>
<dbReference type="SUPFAM" id="SSF51261">
    <property type="entry name" value="Duplicated hybrid motif"/>
    <property type="match status" value="1"/>
</dbReference>
<accession>A0A0G1P1Q8</accession>
<protein>
    <submittedName>
        <fullName evidence="3">Peptidase M23 family protein</fullName>
    </submittedName>
</protein>
<feature type="domain" description="LysM" evidence="2">
    <location>
        <begin position="153"/>
        <end position="197"/>
    </location>
</feature>
<evidence type="ECO:0000313" key="4">
    <source>
        <dbReference type="Proteomes" id="UP000034175"/>
    </source>
</evidence>
<dbReference type="PANTHER" id="PTHR21666">
    <property type="entry name" value="PEPTIDASE-RELATED"/>
    <property type="match status" value="1"/>
</dbReference>
<proteinExistence type="predicted"/>
<comment type="caution">
    <text evidence="3">The sequence shown here is derived from an EMBL/GenBank/DDBJ whole genome shotgun (WGS) entry which is preliminary data.</text>
</comment>
<gene>
    <name evidence="3" type="ORF">UX39_C0008G0020</name>
</gene>
<dbReference type="Pfam" id="PF01551">
    <property type="entry name" value="Peptidase_M23"/>
    <property type="match status" value="1"/>
</dbReference>
<organism evidence="3 4">
    <name type="scientific">Candidatus Magasanikbacteria bacterium GW2011_GWA2_46_17</name>
    <dbReference type="NCBI Taxonomy" id="1619042"/>
    <lineage>
        <taxon>Bacteria</taxon>
        <taxon>Candidatus Magasanikiibacteriota</taxon>
    </lineage>
</organism>
<reference evidence="3 4" key="1">
    <citation type="journal article" date="2015" name="Nature">
        <title>rRNA introns, odd ribosomes, and small enigmatic genomes across a large radiation of phyla.</title>
        <authorList>
            <person name="Brown C.T."/>
            <person name="Hug L.A."/>
            <person name="Thomas B.C."/>
            <person name="Sharon I."/>
            <person name="Castelle C.J."/>
            <person name="Singh A."/>
            <person name="Wilkins M.J."/>
            <person name="Williams K.H."/>
            <person name="Banfield J.F."/>
        </authorList>
    </citation>
    <scope>NUCLEOTIDE SEQUENCE [LARGE SCALE GENOMIC DNA]</scope>
</reference>